<sequence>MNIVELIEAIGMDNIEAQSLNKSTIKANTVKDETVVKFVTKSMTPTDFVLGTKIGLILWFDADKFNAAVDKVESEKAAEG</sequence>
<accession>X5IER6</accession>
<organismHost>
    <name type="scientific">Pseudomonas aeruginosa</name>
    <dbReference type="NCBI Taxonomy" id="287"/>
</organismHost>
<dbReference type="RefSeq" id="YP_009030607.1">
    <property type="nucleotide sequence ID" value="NC_024123.1"/>
</dbReference>
<dbReference type="KEGG" id="vg:19484868"/>
<dbReference type="Proteomes" id="UP000204527">
    <property type="component" value="Segment"/>
</dbReference>
<dbReference type="GeneID" id="19484868"/>
<proteinExistence type="predicted"/>
<name>X5IER6_BPKP2</name>
<evidence type="ECO:0000313" key="2">
    <source>
        <dbReference type="Proteomes" id="UP000204527"/>
    </source>
</evidence>
<organism evidence="1 2">
    <name type="scientific">Pseudomonas phage KPP25</name>
    <name type="common">Bacteriophage KPP25</name>
    <dbReference type="NCBI Taxonomy" id="1462608"/>
    <lineage>
        <taxon>Viruses</taxon>
        <taxon>Duplodnaviria</taxon>
        <taxon>Heunggongvirae</taxon>
        <taxon>Uroviricota</taxon>
        <taxon>Caudoviricetes</taxon>
        <taxon>Kochitakasuvirus</taxon>
        <taxon>Kochitakasuvirus KPP25</taxon>
    </lineage>
</organism>
<keyword evidence="2" id="KW-1185">Reference proteome</keyword>
<dbReference type="EMBL" id="AB910393">
    <property type="protein sequence ID" value="BAO58547.1"/>
    <property type="molecule type" value="Genomic_DNA"/>
</dbReference>
<evidence type="ECO:0000313" key="1">
    <source>
        <dbReference type="EMBL" id="BAO58547.1"/>
    </source>
</evidence>
<dbReference type="OrthoDB" id="41309at10239"/>
<protein>
    <submittedName>
        <fullName evidence="1">Uncharacterized protein</fullName>
    </submittedName>
</protein>
<reference evidence="1 2" key="1">
    <citation type="journal article" date="2014" name="Virus Res.">
        <title>Characterization of a novel Pseudomonas aeruginosa bacteriophage, KPP25, of the family Podoviridae.</title>
        <authorList>
            <person name="Miyata R."/>
            <person name="Yamaguchi K."/>
            <person name="Uchiyama J."/>
            <person name="Shigehisa R."/>
            <person name="Takemura-Uchiyama I."/>
            <person name="Kato S."/>
            <person name="Ujihara T."/>
            <person name="Sakaguchi Y."/>
            <person name="Daibata M."/>
            <person name="Matsuzaki S."/>
        </authorList>
    </citation>
    <scope>NUCLEOTIDE SEQUENCE [LARGE SCALE GENOMIC DNA]</scope>
</reference>